<feature type="non-terminal residue" evidence="1">
    <location>
        <position position="1"/>
    </location>
</feature>
<protein>
    <submittedName>
        <fullName evidence="1">Uncharacterized protein</fullName>
    </submittedName>
</protein>
<proteinExistence type="predicted"/>
<evidence type="ECO:0000313" key="1">
    <source>
        <dbReference type="EMBL" id="SVC86734.1"/>
    </source>
</evidence>
<dbReference type="AlphaFoldDB" id="A0A382QMK9"/>
<reference evidence="1" key="1">
    <citation type="submission" date="2018-05" db="EMBL/GenBank/DDBJ databases">
        <authorList>
            <person name="Lanie J.A."/>
            <person name="Ng W.-L."/>
            <person name="Kazmierczak K.M."/>
            <person name="Andrzejewski T.M."/>
            <person name="Davidsen T.M."/>
            <person name="Wayne K.J."/>
            <person name="Tettelin H."/>
            <person name="Glass J.I."/>
            <person name="Rusch D."/>
            <person name="Podicherti R."/>
            <person name="Tsui H.-C.T."/>
            <person name="Winkler M.E."/>
        </authorList>
    </citation>
    <scope>NUCLEOTIDE SEQUENCE</scope>
</reference>
<gene>
    <name evidence="1" type="ORF">METZ01_LOCUS339588</name>
</gene>
<accession>A0A382QMK9</accession>
<dbReference type="EMBL" id="UINC01115591">
    <property type="protein sequence ID" value="SVC86734.1"/>
    <property type="molecule type" value="Genomic_DNA"/>
</dbReference>
<name>A0A382QMK9_9ZZZZ</name>
<organism evidence="1">
    <name type="scientific">marine metagenome</name>
    <dbReference type="NCBI Taxonomy" id="408172"/>
    <lineage>
        <taxon>unclassified sequences</taxon>
        <taxon>metagenomes</taxon>
        <taxon>ecological metagenomes</taxon>
    </lineage>
</organism>
<sequence length="21" mass="2253">AGDFLTSNATTQQVAYPRLVT</sequence>